<organism evidence="3 4">
    <name type="scientific">Methylopila henanensis</name>
    <dbReference type="NCBI Taxonomy" id="873516"/>
    <lineage>
        <taxon>Bacteria</taxon>
        <taxon>Pseudomonadati</taxon>
        <taxon>Pseudomonadota</taxon>
        <taxon>Alphaproteobacteria</taxon>
        <taxon>Hyphomicrobiales</taxon>
        <taxon>Methylopilaceae</taxon>
        <taxon>Methylopila</taxon>
    </lineage>
</organism>
<accession>A0ABW4K1A8</accession>
<dbReference type="EMBL" id="JBHUER010000002">
    <property type="protein sequence ID" value="MFD1701900.1"/>
    <property type="molecule type" value="Genomic_DNA"/>
</dbReference>
<dbReference type="RefSeq" id="WP_378796762.1">
    <property type="nucleotide sequence ID" value="NZ_JBHUER010000002.1"/>
</dbReference>
<feature type="transmembrane region" description="Helical" evidence="1">
    <location>
        <begin position="70"/>
        <end position="92"/>
    </location>
</feature>
<feature type="domain" description="DUF6644" evidence="2">
    <location>
        <begin position="32"/>
        <end position="162"/>
    </location>
</feature>
<keyword evidence="1" id="KW-0472">Membrane</keyword>
<gene>
    <name evidence="3" type="ORF">ACFSCV_02675</name>
</gene>
<keyword evidence="4" id="KW-1185">Reference proteome</keyword>
<dbReference type="InterPro" id="IPR046586">
    <property type="entry name" value="DUF6644"/>
</dbReference>
<name>A0ABW4K1A8_9HYPH</name>
<dbReference type="Pfam" id="PF20349">
    <property type="entry name" value="DUF6644"/>
    <property type="match status" value="1"/>
</dbReference>
<feature type="transmembrane region" description="Helical" evidence="1">
    <location>
        <begin position="104"/>
        <end position="123"/>
    </location>
</feature>
<protein>
    <submittedName>
        <fullName evidence="3">DUF6644 family protein</fullName>
    </submittedName>
</protein>
<reference evidence="4" key="1">
    <citation type="journal article" date="2019" name="Int. J. Syst. Evol. Microbiol.">
        <title>The Global Catalogue of Microorganisms (GCM) 10K type strain sequencing project: providing services to taxonomists for standard genome sequencing and annotation.</title>
        <authorList>
            <consortium name="The Broad Institute Genomics Platform"/>
            <consortium name="The Broad Institute Genome Sequencing Center for Infectious Disease"/>
            <person name="Wu L."/>
            <person name="Ma J."/>
        </authorList>
    </citation>
    <scope>NUCLEOTIDE SEQUENCE [LARGE SCALE GENOMIC DNA]</scope>
    <source>
        <strain evidence="4">KCTC 23707</strain>
    </source>
</reference>
<keyword evidence="1" id="KW-1133">Transmembrane helix</keyword>
<feature type="transmembrane region" description="Helical" evidence="1">
    <location>
        <begin position="27"/>
        <end position="50"/>
    </location>
</feature>
<dbReference type="Proteomes" id="UP001597308">
    <property type="component" value="Unassembled WGS sequence"/>
</dbReference>
<proteinExistence type="predicted"/>
<feature type="transmembrane region" description="Helical" evidence="1">
    <location>
        <begin position="143"/>
        <end position="161"/>
    </location>
</feature>
<keyword evidence="1" id="KW-0812">Transmembrane</keyword>
<evidence type="ECO:0000313" key="4">
    <source>
        <dbReference type="Proteomes" id="UP001597308"/>
    </source>
</evidence>
<evidence type="ECO:0000256" key="1">
    <source>
        <dbReference type="SAM" id="Phobius"/>
    </source>
</evidence>
<evidence type="ECO:0000259" key="2">
    <source>
        <dbReference type="Pfam" id="PF20349"/>
    </source>
</evidence>
<sequence length="163" mass="16978">MEPIADPPLWAAALEASRVGVAMRQSAVAYPLANLVHLLGLVLLVGPILLLDLRLLGLGRAVAVDDAARLLTPFAGVGLALLVVSGPLLFAADARALSSNPMMLWKLAGAALGLANAFAFRALWRSRYPVWDQGPPLGARAQALGSIGLWLGVAALGRLIAYV</sequence>
<comment type="caution">
    <text evidence="3">The sequence shown here is derived from an EMBL/GenBank/DDBJ whole genome shotgun (WGS) entry which is preliminary data.</text>
</comment>
<evidence type="ECO:0000313" key="3">
    <source>
        <dbReference type="EMBL" id="MFD1701900.1"/>
    </source>
</evidence>